<dbReference type="InterPro" id="IPR012337">
    <property type="entry name" value="RNaseH-like_sf"/>
</dbReference>
<keyword evidence="3" id="KW-0548">Nucleotidyltransferase</keyword>
<feature type="region of interest" description="Disordered" evidence="8">
    <location>
        <begin position="1410"/>
        <end position="1453"/>
    </location>
</feature>
<dbReference type="Pfam" id="PF00078">
    <property type="entry name" value="RVT_1"/>
    <property type="match status" value="1"/>
</dbReference>
<dbReference type="InterPro" id="IPR036397">
    <property type="entry name" value="RNaseH_sf"/>
</dbReference>
<dbReference type="CDD" id="cd01647">
    <property type="entry name" value="RT_LTR"/>
    <property type="match status" value="1"/>
</dbReference>
<evidence type="ECO:0000256" key="2">
    <source>
        <dbReference type="ARBA" id="ARBA00022679"/>
    </source>
</evidence>
<keyword evidence="7" id="KW-0695">RNA-directed DNA polymerase</keyword>
<dbReference type="InterPro" id="IPR000477">
    <property type="entry name" value="RT_dom"/>
</dbReference>
<dbReference type="Gene3D" id="3.30.420.10">
    <property type="entry name" value="Ribonuclease H-like superfamily/Ribonuclease H"/>
    <property type="match status" value="1"/>
</dbReference>
<feature type="domain" description="Reverse transcriptase" evidence="9">
    <location>
        <begin position="617"/>
        <end position="795"/>
    </location>
</feature>
<dbReference type="Pfam" id="PF07727">
    <property type="entry name" value="RVT_2"/>
    <property type="match status" value="1"/>
</dbReference>
<keyword evidence="4" id="KW-0540">Nuclease</keyword>
<feature type="domain" description="Integrase catalytic" evidence="10">
    <location>
        <begin position="1157"/>
        <end position="1316"/>
    </location>
</feature>
<keyword evidence="12" id="KW-1185">Reference proteome</keyword>
<keyword evidence="2" id="KW-0808">Transferase</keyword>
<dbReference type="Gene3D" id="3.10.10.10">
    <property type="entry name" value="HIV Type 1 Reverse Transcriptase, subunit A, domain 1"/>
    <property type="match status" value="1"/>
</dbReference>
<protein>
    <recommendedName>
        <fullName evidence="1">RNA-directed DNA polymerase</fullName>
        <ecNumber evidence="1">2.7.7.49</ecNumber>
    </recommendedName>
</protein>
<dbReference type="CDD" id="cd09272">
    <property type="entry name" value="RNase_HI_RT_Ty1"/>
    <property type="match status" value="1"/>
</dbReference>
<dbReference type="EC" id="2.7.7.49" evidence="1"/>
<dbReference type="Gene3D" id="3.30.70.270">
    <property type="match status" value="2"/>
</dbReference>
<dbReference type="CDD" id="cd09274">
    <property type="entry name" value="RNase_HI_RT_Ty3"/>
    <property type="match status" value="1"/>
</dbReference>
<evidence type="ECO:0000313" key="12">
    <source>
        <dbReference type="Proteomes" id="UP001235939"/>
    </source>
</evidence>
<evidence type="ECO:0000259" key="9">
    <source>
        <dbReference type="PROSITE" id="PS50878"/>
    </source>
</evidence>
<dbReference type="InterPro" id="IPR043502">
    <property type="entry name" value="DNA/RNA_pol_sf"/>
</dbReference>
<dbReference type="InterPro" id="IPR013103">
    <property type="entry name" value="RVT_2"/>
</dbReference>
<evidence type="ECO:0000256" key="3">
    <source>
        <dbReference type="ARBA" id="ARBA00022695"/>
    </source>
</evidence>
<evidence type="ECO:0000313" key="11">
    <source>
        <dbReference type="EMBL" id="UYV76899.1"/>
    </source>
</evidence>
<dbReference type="Gene3D" id="1.10.340.70">
    <property type="match status" value="1"/>
</dbReference>
<keyword evidence="6" id="KW-0378">Hydrolase</keyword>
<evidence type="ECO:0000256" key="5">
    <source>
        <dbReference type="ARBA" id="ARBA00022759"/>
    </source>
</evidence>
<evidence type="ECO:0000256" key="7">
    <source>
        <dbReference type="ARBA" id="ARBA00022918"/>
    </source>
</evidence>
<dbReference type="PROSITE" id="PS50994">
    <property type="entry name" value="INTEGRASE"/>
    <property type="match status" value="1"/>
</dbReference>
<keyword evidence="5" id="KW-0255">Endonuclease</keyword>
<dbReference type="InterPro" id="IPR041588">
    <property type="entry name" value="Integrase_H2C2"/>
</dbReference>
<organism evidence="11 12">
    <name type="scientific">Cordylochernes scorpioides</name>
    <dbReference type="NCBI Taxonomy" id="51811"/>
    <lineage>
        <taxon>Eukaryota</taxon>
        <taxon>Metazoa</taxon>
        <taxon>Ecdysozoa</taxon>
        <taxon>Arthropoda</taxon>
        <taxon>Chelicerata</taxon>
        <taxon>Arachnida</taxon>
        <taxon>Pseudoscorpiones</taxon>
        <taxon>Cheliferoidea</taxon>
        <taxon>Chernetidae</taxon>
        <taxon>Cordylochernes</taxon>
    </lineage>
</organism>
<proteinExistence type="predicted"/>
<dbReference type="SUPFAM" id="SSF53098">
    <property type="entry name" value="Ribonuclease H-like"/>
    <property type="match status" value="1"/>
</dbReference>
<reference evidence="11 12" key="1">
    <citation type="submission" date="2022-01" db="EMBL/GenBank/DDBJ databases">
        <title>A chromosomal length assembly of Cordylochernes scorpioides.</title>
        <authorList>
            <person name="Zeh D."/>
            <person name="Zeh J."/>
        </authorList>
    </citation>
    <scope>NUCLEOTIDE SEQUENCE [LARGE SCALE GENOMIC DNA]</scope>
    <source>
        <strain evidence="11">IN4F17</strain>
        <tissue evidence="11">Whole Body</tissue>
    </source>
</reference>
<dbReference type="Pfam" id="PF17921">
    <property type="entry name" value="Integrase_H2C2"/>
    <property type="match status" value="1"/>
</dbReference>
<dbReference type="Proteomes" id="UP001235939">
    <property type="component" value="Chromosome 14"/>
</dbReference>
<dbReference type="Pfam" id="PF17917">
    <property type="entry name" value="RT_RNaseH"/>
    <property type="match status" value="1"/>
</dbReference>
<dbReference type="InterPro" id="IPR001584">
    <property type="entry name" value="Integrase_cat-core"/>
</dbReference>
<evidence type="ECO:0000256" key="6">
    <source>
        <dbReference type="ARBA" id="ARBA00022801"/>
    </source>
</evidence>
<evidence type="ECO:0000256" key="4">
    <source>
        <dbReference type="ARBA" id="ARBA00022722"/>
    </source>
</evidence>
<accession>A0ABY6L7R1</accession>
<dbReference type="PANTHER" id="PTHR37984">
    <property type="entry name" value="PROTEIN CBG26694"/>
    <property type="match status" value="1"/>
</dbReference>
<dbReference type="PANTHER" id="PTHR37984:SF5">
    <property type="entry name" value="PROTEIN NYNRIN-LIKE"/>
    <property type="match status" value="1"/>
</dbReference>
<dbReference type="InterPro" id="IPR041373">
    <property type="entry name" value="RT_RNaseH"/>
</dbReference>
<dbReference type="SUPFAM" id="SSF56672">
    <property type="entry name" value="DNA/RNA polymerases"/>
    <property type="match status" value="2"/>
</dbReference>
<dbReference type="Gene3D" id="3.10.20.370">
    <property type="match status" value="1"/>
</dbReference>
<dbReference type="PROSITE" id="PS50878">
    <property type="entry name" value="RT_POL"/>
    <property type="match status" value="1"/>
</dbReference>
<dbReference type="InterPro" id="IPR043128">
    <property type="entry name" value="Rev_trsase/Diguanyl_cyclase"/>
</dbReference>
<name>A0ABY6L7R1_9ARAC</name>
<sequence length="1453" mass="166763">MPNSNKVVTSRDVIFKETIPTFSLDIEKRNKELSSNQIDEQNNTQDIAKIESNVQTSDVYNLRDRSNISKPQRYIDTEINIAEGLEPKTYKEAMDSPNAQFWKEANNEEMNSLTENDVYECTTLPPGQKPIDCKWVLKTKLNSKGEITRYKARLVAKGFVQKKGIDYEETFSPVARHDTIRTLLAIAANEDLKLVQFDIKTAFLYGDLQDQIYIKQPEGFNNGTDLVWKLKKSLYGLKQSPRCWNQKIVNFMKERCLKESTADPCLFFRKTNDHLLIIAIYVDDGIIAGTNEQEVKEFLDELMFSFKITSEPLNYFLGIEIERQPDGSIFINQKAYIKRILEKFNISQANKVGTPTDNSTVPGEAEILENVPFREAIGSLMHLSCLTRPDLTFALNKVSQKLAAPTKYDWEAVKRIFKYFVGTTEYGIMYQKGHKVGVLESFSDADFAGDPETRRSTSGVVCKLAGGAIYWLSQKQRSVSLSTTEAELVAASNTAKEVIWLNRLFSEISPLKEQPIIKVDNASTNKLIKNPEFHKRTKHIEVRHYFVREKYQEGIFNVEHISGKDQVADIMTKGLPKPRFQNAEISTGNVSNGDEELTPVPFSIKEKIDKELDRLEKSQIIEKVNASDWSTPLVTVIKSNGELRLCGDFKNTLNNCIEDEKYPLPTIETMLGNLGGNKIFTKLDLSSAYHQIEMDEASKNLLVVSTHRGLYRYNRLPFGISPASAIFQRCMDSLFHDVPNTVIYLDDIFIGSKDEQEHYRILKMIFDKLKELNFTLNKEKCLFLKKDICFLGHIINEDGVRPDSKKLEALERCKKPFDKTSLKSFLGMLSFYSKYIPNMSTLAGPLYQLLKKDNRWKWSSQCEKAFLNLKLTLLNSQALIHYSMKLPLTLTCDASAYGISGVLCHIVEGEEKPITFVSRTLSSAEVKYSQTEKEALAIVFATSKLRQYLFGRKFVLKSDHKALTTVFGNKRLLPPLIANRLHRWALELSNFDFDIRYTNKDTMLCADAFSRLPLEEINSREDNIDLVTHDISFLNVTPLDHLIIEEETNKDPVLNKLKEYLLEDPQLAKKDETMKPFLSKLENFSVLQGCIFVDSRAVIPRTCQDQMLKLLHQSHIGINRMKSLARSSVWWPKMDSQIEEFVKECSPCMHHQTAPPAENTPWPRTNQPWQRVHVDHFYFRGDCYLLVVDANSNWIEVFPVRGTTSQENIKLLRECFARYGLPQCLVSDNGPPFNSIEFKEFLRKNNVYHLTSPAYNPSSNGIAEVSVRIIKKSLEKSLEESPNSNMDCILQNVLFNYRNTPTSLDKPPVERLLSYVPRTFVNCLNSEFIQKTFGRNECGRRHFQVGDKVLFTRVIQNRRKWFKAQVIRRLGYNVYLVKNLKGTFKVHVNQMRTGSDTKYAEDSDWTLDNAGAGPHRLEQDPQISTSPPPRRSTRPRCPPCRFSPTMNNIRKEE</sequence>
<gene>
    <name evidence="11" type="ORF">LAZ67_14002331</name>
</gene>
<dbReference type="Pfam" id="PF00665">
    <property type="entry name" value="rve"/>
    <property type="match status" value="1"/>
</dbReference>
<dbReference type="EMBL" id="CP092876">
    <property type="protein sequence ID" value="UYV76899.1"/>
    <property type="molecule type" value="Genomic_DNA"/>
</dbReference>
<evidence type="ECO:0000259" key="10">
    <source>
        <dbReference type="PROSITE" id="PS50994"/>
    </source>
</evidence>
<dbReference type="InterPro" id="IPR050951">
    <property type="entry name" value="Retrovirus_Pol_polyprotein"/>
</dbReference>
<evidence type="ECO:0000256" key="1">
    <source>
        <dbReference type="ARBA" id="ARBA00012493"/>
    </source>
</evidence>
<evidence type="ECO:0000256" key="8">
    <source>
        <dbReference type="SAM" id="MobiDB-lite"/>
    </source>
</evidence>